<evidence type="ECO:0000256" key="9">
    <source>
        <dbReference type="ARBA" id="ARBA00023136"/>
    </source>
</evidence>
<evidence type="ECO:0000256" key="4">
    <source>
        <dbReference type="ARBA" id="ARBA00022723"/>
    </source>
</evidence>
<comment type="catalytic activity">
    <reaction evidence="11">
        <text>Fe(II)-heme o + 2 A + H2O = Fe(II)-heme a + 2 AH2</text>
        <dbReference type="Rhea" id="RHEA:63388"/>
        <dbReference type="ChEBI" id="CHEBI:13193"/>
        <dbReference type="ChEBI" id="CHEBI:15377"/>
        <dbReference type="ChEBI" id="CHEBI:17499"/>
        <dbReference type="ChEBI" id="CHEBI:60530"/>
        <dbReference type="ChEBI" id="CHEBI:61715"/>
        <dbReference type="EC" id="1.17.99.9"/>
    </reaction>
    <physiologicalReaction direction="left-to-right" evidence="11">
        <dbReference type="Rhea" id="RHEA:63389"/>
    </physiologicalReaction>
</comment>
<dbReference type="GO" id="GO:0120547">
    <property type="term" value="F:heme A synthase activity"/>
    <property type="evidence" value="ECO:0007669"/>
    <property type="project" value="UniProtKB-EC"/>
</dbReference>
<reference evidence="13 14" key="1">
    <citation type="submission" date="2020-08" db="EMBL/GenBank/DDBJ databases">
        <authorList>
            <person name="Hejnol A."/>
        </authorList>
    </citation>
    <scope>NUCLEOTIDE SEQUENCE [LARGE SCALE GENOMIC DNA]</scope>
</reference>
<dbReference type="PANTHER" id="PTHR23289">
    <property type="entry name" value="CYTOCHROME C OXIDASE ASSEMBLY PROTEIN COX15"/>
    <property type="match status" value="1"/>
</dbReference>
<keyword evidence="5 12" id="KW-1133">Transmembrane helix</keyword>
<dbReference type="InterPro" id="IPR003780">
    <property type="entry name" value="COX15/CtaA_fam"/>
</dbReference>
<evidence type="ECO:0000256" key="1">
    <source>
        <dbReference type="ARBA" id="ARBA00001970"/>
    </source>
</evidence>
<comment type="caution">
    <text evidence="13">The sequence shown here is derived from an EMBL/GenBank/DDBJ whole genome shotgun (WGS) entry which is preliminary data.</text>
</comment>
<dbReference type="InterPro" id="IPR023754">
    <property type="entry name" value="HemeA_Synthase_type2"/>
</dbReference>
<dbReference type="GO" id="GO:0016653">
    <property type="term" value="F:oxidoreductase activity, acting on NAD(P)H, heme protein as acceptor"/>
    <property type="evidence" value="ECO:0007669"/>
    <property type="project" value="TreeGrafter"/>
</dbReference>
<evidence type="ECO:0000256" key="7">
    <source>
        <dbReference type="ARBA" id="ARBA00023004"/>
    </source>
</evidence>
<sequence length="433" mass="48705">MLSTIFFRNSSKYFVKGNFARHLQHFPRLHQSARPNFSASISKAVNSLKSSRFSLHNSSKYGFILKRFASNGQKVPFGSFTDIPDKGRKIVGWWLMGFSGMVVGAVVLGGITRLTESGLSMTSWKLLGQKYPSNEEEWIAEFERYKSYPEYKYLKKEQGITLSEFKFIYFMEYSHRMWGRLIGVAFALPAAYFLKKGWITKPMKPRLAIYGSLILFQGLLGWYMVKSGLEENKRNEDIPRVSQYRLASHLGSALALFSLTLWGGLTHLQLPQKFAQTKQIARLKGASHLVMTLVFVTALSGAFVAGLDAGLTYNSWPKMADSWIPDDILAYSPKISNIFENPTTVQFNHRHLGELTGASTLILWLFTRRCNLPSRARLAANCLAAMAVVQVSLGITTLLTYVPTSTAALHQSGSLALLSFAIWFNHALRKVPK</sequence>
<keyword evidence="3 12" id="KW-0812">Transmembrane</keyword>
<dbReference type="GO" id="GO:0005743">
    <property type="term" value="C:mitochondrial inner membrane"/>
    <property type="evidence" value="ECO:0007669"/>
    <property type="project" value="TreeGrafter"/>
</dbReference>
<evidence type="ECO:0000313" key="14">
    <source>
        <dbReference type="Proteomes" id="UP000549394"/>
    </source>
</evidence>
<protein>
    <submittedName>
        <fullName evidence="13">DgyrCDS458</fullName>
    </submittedName>
</protein>
<evidence type="ECO:0000256" key="2">
    <source>
        <dbReference type="ARBA" id="ARBA00004141"/>
    </source>
</evidence>
<comment type="cofactor">
    <cofactor evidence="1">
        <name>heme b</name>
        <dbReference type="ChEBI" id="CHEBI:60344"/>
    </cofactor>
</comment>
<feature type="transmembrane region" description="Helical" evidence="12">
    <location>
        <begin position="408"/>
        <end position="428"/>
    </location>
</feature>
<accession>A0A7I8V4R4</accession>
<name>A0A7I8V4R4_9ANNE</name>
<feature type="transmembrane region" description="Helical" evidence="12">
    <location>
        <begin position="177"/>
        <end position="195"/>
    </location>
</feature>
<dbReference type="GO" id="GO:0006784">
    <property type="term" value="P:heme A biosynthetic process"/>
    <property type="evidence" value="ECO:0007669"/>
    <property type="project" value="InterPro"/>
</dbReference>
<evidence type="ECO:0000256" key="12">
    <source>
        <dbReference type="SAM" id="Phobius"/>
    </source>
</evidence>
<keyword evidence="7" id="KW-0408">Iron</keyword>
<evidence type="ECO:0000256" key="3">
    <source>
        <dbReference type="ARBA" id="ARBA00022692"/>
    </source>
</evidence>
<dbReference type="Proteomes" id="UP000549394">
    <property type="component" value="Unassembled WGS sequence"/>
</dbReference>
<comment type="pathway">
    <text evidence="10">Porphyrin-containing compound metabolism; heme A biosynthesis; heme A from heme O: step 1/1.</text>
</comment>
<evidence type="ECO:0000256" key="6">
    <source>
        <dbReference type="ARBA" id="ARBA00023002"/>
    </source>
</evidence>
<dbReference type="Pfam" id="PF02628">
    <property type="entry name" value="COX15-CtaA"/>
    <property type="match status" value="1"/>
</dbReference>
<keyword evidence="14" id="KW-1185">Reference proteome</keyword>
<dbReference type="GO" id="GO:0046872">
    <property type="term" value="F:metal ion binding"/>
    <property type="evidence" value="ECO:0007669"/>
    <property type="project" value="UniProtKB-KW"/>
</dbReference>
<keyword evidence="4" id="KW-0479">Metal-binding</keyword>
<keyword evidence="8" id="KW-0350">Heme biosynthesis</keyword>
<evidence type="ECO:0000256" key="8">
    <source>
        <dbReference type="ARBA" id="ARBA00023133"/>
    </source>
</evidence>
<feature type="transmembrane region" description="Helical" evidence="12">
    <location>
        <begin position="207"/>
        <end position="225"/>
    </location>
</feature>
<comment type="subcellular location">
    <subcellularLocation>
        <location evidence="2">Membrane</location>
        <topology evidence="2">Multi-pass membrane protein</topology>
    </subcellularLocation>
</comment>
<feature type="transmembrane region" description="Helical" evidence="12">
    <location>
        <begin position="286"/>
        <end position="307"/>
    </location>
</feature>
<keyword evidence="6" id="KW-0560">Oxidoreductase</keyword>
<feature type="transmembrane region" description="Helical" evidence="12">
    <location>
        <begin position="90"/>
        <end position="111"/>
    </location>
</feature>
<feature type="transmembrane region" description="Helical" evidence="12">
    <location>
        <begin position="378"/>
        <end position="402"/>
    </location>
</feature>
<evidence type="ECO:0000256" key="11">
    <source>
        <dbReference type="ARBA" id="ARBA00048044"/>
    </source>
</evidence>
<evidence type="ECO:0000313" key="13">
    <source>
        <dbReference type="EMBL" id="CAD5111117.1"/>
    </source>
</evidence>
<dbReference type="EMBL" id="CAJFCJ010000001">
    <property type="protein sequence ID" value="CAD5111117.1"/>
    <property type="molecule type" value="Genomic_DNA"/>
</dbReference>
<evidence type="ECO:0000256" key="10">
    <source>
        <dbReference type="ARBA" id="ARBA00044501"/>
    </source>
</evidence>
<dbReference type="AlphaFoldDB" id="A0A7I8V4R4"/>
<evidence type="ECO:0000256" key="5">
    <source>
        <dbReference type="ARBA" id="ARBA00022989"/>
    </source>
</evidence>
<dbReference type="PANTHER" id="PTHR23289:SF2">
    <property type="entry name" value="CYTOCHROME C OXIDASE ASSEMBLY PROTEIN COX15 HOMOLOG"/>
    <property type="match status" value="1"/>
</dbReference>
<keyword evidence="9 12" id="KW-0472">Membrane</keyword>
<feature type="transmembrane region" description="Helical" evidence="12">
    <location>
        <begin position="349"/>
        <end position="366"/>
    </location>
</feature>
<organism evidence="13 14">
    <name type="scientific">Dimorphilus gyrociliatus</name>
    <dbReference type="NCBI Taxonomy" id="2664684"/>
    <lineage>
        <taxon>Eukaryota</taxon>
        <taxon>Metazoa</taxon>
        <taxon>Spiralia</taxon>
        <taxon>Lophotrochozoa</taxon>
        <taxon>Annelida</taxon>
        <taxon>Polychaeta</taxon>
        <taxon>Polychaeta incertae sedis</taxon>
        <taxon>Dinophilidae</taxon>
        <taxon>Dimorphilus</taxon>
    </lineage>
</organism>
<dbReference type="OrthoDB" id="1726137at2759"/>
<feature type="transmembrane region" description="Helical" evidence="12">
    <location>
        <begin position="245"/>
        <end position="265"/>
    </location>
</feature>
<gene>
    <name evidence="13" type="ORF">DGYR_LOCUS451</name>
</gene>
<proteinExistence type="predicted"/>